<evidence type="ECO:0000313" key="5">
    <source>
        <dbReference type="Proteomes" id="UP001055115"/>
    </source>
</evidence>
<keyword evidence="3" id="KW-0812">Transmembrane</keyword>
<keyword evidence="1" id="KW-0406">Ion transport</keyword>
<comment type="caution">
    <text evidence="4">The sequence shown here is derived from an EMBL/GenBank/DDBJ whole genome shotgun (WGS) entry which is preliminary data.</text>
</comment>
<dbReference type="GeneID" id="73324062"/>
<feature type="transmembrane region" description="Helical" evidence="3">
    <location>
        <begin position="162"/>
        <end position="184"/>
    </location>
</feature>
<evidence type="ECO:0000256" key="3">
    <source>
        <dbReference type="SAM" id="Phobius"/>
    </source>
</evidence>
<sequence length="238" mass="24777">MKKASPDPPNIDSVRSGAPGSAHGAPRSPSNRSDDAGRPTDIITDLPRNLSSKSSSFLAAQRGNNATTYTTASTASRNHGAASGVSPHHIAVAGSSLGYPDGITDKTSPRTFEDVAASKEASRQGPLVGDGAVSSRETSNKPSDQKPKIPVFTRFYLTCKMILFHSWVNVLLVFVPIGIVVEALHLNPGIVFAMNAIAIIPLAGLLSHATESVASKLGDTIGALLNVTFGNAVELIIL</sequence>
<accession>A0AA37LAL1</accession>
<dbReference type="GO" id="GO:0006874">
    <property type="term" value="P:intracellular calcium ion homeostasis"/>
    <property type="evidence" value="ECO:0007669"/>
    <property type="project" value="TreeGrafter"/>
</dbReference>
<dbReference type="AlphaFoldDB" id="A0AA37LAL1"/>
<feature type="region of interest" description="Disordered" evidence="2">
    <location>
        <begin position="1"/>
        <end position="57"/>
    </location>
</feature>
<feature type="transmembrane region" description="Helical" evidence="3">
    <location>
        <begin position="190"/>
        <end position="207"/>
    </location>
</feature>
<dbReference type="GO" id="GO:0000329">
    <property type="term" value="C:fungal-type vacuole membrane"/>
    <property type="evidence" value="ECO:0007669"/>
    <property type="project" value="TreeGrafter"/>
</dbReference>
<proteinExistence type="predicted"/>
<keyword evidence="5" id="KW-1185">Reference proteome</keyword>
<keyword evidence="3" id="KW-1133">Transmembrane helix</keyword>
<keyword evidence="1" id="KW-0813">Transport</keyword>
<evidence type="ECO:0000256" key="1">
    <source>
        <dbReference type="ARBA" id="ARBA00023065"/>
    </source>
</evidence>
<gene>
    <name evidence="4" type="ORF">ColSpa_03260</name>
</gene>
<organism evidence="4 5">
    <name type="scientific">Colletotrichum spaethianum</name>
    <dbReference type="NCBI Taxonomy" id="700344"/>
    <lineage>
        <taxon>Eukaryota</taxon>
        <taxon>Fungi</taxon>
        <taxon>Dikarya</taxon>
        <taxon>Ascomycota</taxon>
        <taxon>Pezizomycotina</taxon>
        <taxon>Sordariomycetes</taxon>
        <taxon>Hypocreomycetidae</taxon>
        <taxon>Glomerellales</taxon>
        <taxon>Glomerellaceae</taxon>
        <taxon>Colletotrichum</taxon>
        <taxon>Colletotrichum spaethianum species complex</taxon>
    </lineage>
</organism>
<dbReference type="InterPro" id="IPR004713">
    <property type="entry name" value="CaH_exchang"/>
</dbReference>
<dbReference type="PANTHER" id="PTHR31503:SF18">
    <property type="entry name" value="CA(2+)_H(+) EXCHANGER, PUTATIVE (EUROFUNG)-RELATED"/>
    <property type="match status" value="1"/>
</dbReference>
<dbReference type="EMBL" id="BQXU01000006">
    <property type="protein sequence ID" value="GKT43079.1"/>
    <property type="molecule type" value="Genomic_DNA"/>
</dbReference>
<reference evidence="4 5" key="1">
    <citation type="submission" date="2022-03" db="EMBL/GenBank/DDBJ databases">
        <title>Genome data of Colletotrichum spp.</title>
        <authorList>
            <person name="Utami Y.D."/>
            <person name="Hiruma K."/>
        </authorList>
    </citation>
    <scope>NUCLEOTIDE SEQUENCE [LARGE SCALE GENOMIC DNA]</scope>
    <source>
        <strain evidence="4 5">MAFF 239500</strain>
    </source>
</reference>
<evidence type="ECO:0000313" key="4">
    <source>
        <dbReference type="EMBL" id="GKT43079.1"/>
    </source>
</evidence>
<protein>
    <submittedName>
        <fullName evidence="4">Vacuolar calcium ion transporter</fullName>
    </submittedName>
</protein>
<dbReference type="PANTHER" id="PTHR31503">
    <property type="entry name" value="VACUOLAR CALCIUM ION TRANSPORTER"/>
    <property type="match status" value="1"/>
</dbReference>
<keyword evidence="3" id="KW-0472">Membrane</keyword>
<feature type="region of interest" description="Disordered" evidence="2">
    <location>
        <begin position="114"/>
        <end position="145"/>
    </location>
</feature>
<dbReference type="GO" id="GO:0015369">
    <property type="term" value="F:calcium:proton antiporter activity"/>
    <property type="evidence" value="ECO:0007669"/>
    <property type="project" value="TreeGrafter"/>
</dbReference>
<dbReference type="Proteomes" id="UP001055115">
    <property type="component" value="Unassembled WGS sequence"/>
</dbReference>
<dbReference type="RefSeq" id="XP_049125429.1">
    <property type="nucleotide sequence ID" value="XM_049269472.1"/>
</dbReference>
<evidence type="ECO:0000256" key="2">
    <source>
        <dbReference type="SAM" id="MobiDB-lite"/>
    </source>
</evidence>
<name>A0AA37LAL1_9PEZI</name>